<comment type="caution">
    <text evidence="1">The sequence shown here is derived from an EMBL/GenBank/DDBJ whole genome shotgun (WGS) entry which is preliminary data.</text>
</comment>
<evidence type="ECO:0000313" key="1">
    <source>
        <dbReference type="EMBL" id="OMJ66233.1"/>
    </source>
</evidence>
<gene>
    <name evidence="1" type="ORF">SteCoe_37004</name>
</gene>
<dbReference type="AlphaFoldDB" id="A0A1R2ANX0"/>
<sequence length="402" mass="47710">MAFNYYGSTSHSKFLEKSNCIKCFIYRDCPNYCQSHRYCTKCFKFNPEYIVKCYMCEVTLKSACKKCFKITEEDKRYAIPSCKFHHMYCLECLKNPKYLNQTDFCWECLKFYSYQTELYCCFCQSSNDRCKHLCEKHFICHKCDENYITSTLLPIYSELLECKNCKSMLINYLHPQLLEIAKTNFQNAPQTYNAKKYSEERYTRDQDINKNHSLTYANTFSNPETNLSRMNNPISAENNLGSYWQTRNNYEASKQNSSSGYQILIQQKQIAYEMCKLCEENHILMECTHVMCLKKINERFIIKFKYFIENLYYNNVDWLNSQLFSIDCPEDCCYNSMILPFSSVSESVKRFSNKNLIASELCDYYSLIFEGVIYKFIQCETCEKTTGSIFGNYCMFCNKTIS</sequence>
<accession>A0A1R2ANX0</accession>
<dbReference type="Proteomes" id="UP000187209">
    <property type="component" value="Unassembled WGS sequence"/>
</dbReference>
<organism evidence="1 2">
    <name type="scientific">Stentor coeruleus</name>
    <dbReference type="NCBI Taxonomy" id="5963"/>
    <lineage>
        <taxon>Eukaryota</taxon>
        <taxon>Sar</taxon>
        <taxon>Alveolata</taxon>
        <taxon>Ciliophora</taxon>
        <taxon>Postciliodesmatophora</taxon>
        <taxon>Heterotrichea</taxon>
        <taxon>Heterotrichida</taxon>
        <taxon>Stentoridae</taxon>
        <taxon>Stentor</taxon>
    </lineage>
</organism>
<dbReference type="EMBL" id="MPUH01001778">
    <property type="protein sequence ID" value="OMJ66233.1"/>
    <property type="molecule type" value="Genomic_DNA"/>
</dbReference>
<evidence type="ECO:0000313" key="2">
    <source>
        <dbReference type="Proteomes" id="UP000187209"/>
    </source>
</evidence>
<protein>
    <submittedName>
        <fullName evidence="1">Uncharacterized protein</fullName>
    </submittedName>
</protein>
<proteinExistence type="predicted"/>
<reference evidence="1 2" key="1">
    <citation type="submission" date="2016-11" db="EMBL/GenBank/DDBJ databases">
        <title>The macronuclear genome of Stentor coeruleus: a giant cell with tiny introns.</title>
        <authorList>
            <person name="Slabodnick M."/>
            <person name="Ruby J.G."/>
            <person name="Reiff S.B."/>
            <person name="Swart E.C."/>
            <person name="Gosai S."/>
            <person name="Prabakaran S."/>
            <person name="Witkowska E."/>
            <person name="Larue G.E."/>
            <person name="Fisher S."/>
            <person name="Freeman R.M."/>
            <person name="Gunawardena J."/>
            <person name="Chu W."/>
            <person name="Stover N.A."/>
            <person name="Gregory B.D."/>
            <person name="Nowacki M."/>
            <person name="Derisi J."/>
            <person name="Roy S.W."/>
            <person name="Marshall W.F."/>
            <person name="Sood P."/>
        </authorList>
    </citation>
    <scope>NUCLEOTIDE SEQUENCE [LARGE SCALE GENOMIC DNA]</scope>
    <source>
        <strain evidence="1">WM001</strain>
    </source>
</reference>
<keyword evidence="2" id="KW-1185">Reference proteome</keyword>
<name>A0A1R2ANX0_9CILI</name>